<proteinExistence type="predicted"/>
<evidence type="ECO:0000256" key="1">
    <source>
        <dbReference type="SAM" id="MobiDB-lite"/>
    </source>
</evidence>
<feature type="region of interest" description="Disordered" evidence="1">
    <location>
        <begin position="46"/>
        <end position="99"/>
    </location>
</feature>
<dbReference type="AlphaFoldDB" id="A0A2N9ENY5"/>
<name>A0A2N9ENY5_FAGSY</name>
<sequence length="120" mass="12613">MLSLMVTLSLSSIDMSLAARQLLDTPAAPPPALTLPTIPSLPKATLPPLPSVPTLPKSTLPPLPTLPTQPTLPKTTLPPLPSIPLPTLPKSTLPPLPSTQIPTLPNPVNTYPLIEYMIIA</sequence>
<reference evidence="3" key="1">
    <citation type="submission" date="2018-02" db="EMBL/GenBank/DDBJ databases">
        <authorList>
            <person name="Cohen D.B."/>
            <person name="Kent A.D."/>
        </authorList>
    </citation>
    <scope>NUCLEOTIDE SEQUENCE</scope>
</reference>
<evidence type="ECO:0000313" key="3">
    <source>
        <dbReference type="EMBL" id="SPC76528.1"/>
    </source>
</evidence>
<feature type="compositionally biased region" description="Pro residues" evidence="1">
    <location>
        <begin position="46"/>
        <end position="67"/>
    </location>
</feature>
<feature type="signal peptide" evidence="2">
    <location>
        <begin position="1"/>
        <end position="18"/>
    </location>
</feature>
<feature type="chain" id="PRO_5014796128" evidence="2">
    <location>
        <begin position="19"/>
        <end position="120"/>
    </location>
</feature>
<gene>
    <name evidence="3" type="ORF">FSB_LOCUS4410</name>
</gene>
<organism evidence="3">
    <name type="scientific">Fagus sylvatica</name>
    <name type="common">Beechnut</name>
    <dbReference type="NCBI Taxonomy" id="28930"/>
    <lineage>
        <taxon>Eukaryota</taxon>
        <taxon>Viridiplantae</taxon>
        <taxon>Streptophyta</taxon>
        <taxon>Embryophyta</taxon>
        <taxon>Tracheophyta</taxon>
        <taxon>Spermatophyta</taxon>
        <taxon>Magnoliopsida</taxon>
        <taxon>eudicotyledons</taxon>
        <taxon>Gunneridae</taxon>
        <taxon>Pentapetalae</taxon>
        <taxon>rosids</taxon>
        <taxon>fabids</taxon>
        <taxon>Fagales</taxon>
        <taxon>Fagaceae</taxon>
        <taxon>Fagus</taxon>
    </lineage>
</organism>
<dbReference type="EMBL" id="OIVN01000224">
    <property type="protein sequence ID" value="SPC76528.1"/>
    <property type="molecule type" value="Genomic_DNA"/>
</dbReference>
<protein>
    <submittedName>
        <fullName evidence="3">Uncharacterized protein</fullName>
    </submittedName>
</protein>
<feature type="compositionally biased region" description="Pro residues" evidence="1">
    <location>
        <begin position="76"/>
        <end position="97"/>
    </location>
</feature>
<keyword evidence="2" id="KW-0732">Signal</keyword>
<evidence type="ECO:0000256" key="2">
    <source>
        <dbReference type="SAM" id="SignalP"/>
    </source>
</evidence>
<accession>A0A2N9ENY5</accession>